<feature type="domain" description="ABC transporter" evidence="3">
    <location>
        <begin position="3"/>
        <end position="222"/>
    </location>
</feature>
<dbReference type="GO" id="GO:0016887">
    <property type="term" value="F:ATP hydrolysis activity"/>
    <property type="evidence" value="ECO:0007669"/>
    <property type="project" value="InterPro"/>
</dbReference>
<organism evidence="5">
    <name type="scientific">Ignisphaera aggregans</name>
    <dbReference type="NCBI Taxonomy" id="334771"/>
    <lineage>
        <taxon>Archaea</taxon>
        <taxon>Thermoproteota</taxon>
        <taxon>Thermoprotei</taxon>
        <taxon>Desulfurococcales</taxon>
        <taxon>Desulfurococcaceae</taxon>
        <taxon>Ignisphaera</taxon>
    </lineage>
</organism>
<dbReference type="EMBL" id="DTBD01000077">
    <property type="protein sequence ID" value="HGQ65226.1"/>
    <property type="molecule type" value="Genomic_DNA"/>
</dbReference>
<sequence length="222" mass="25420">MIIELNNVWHRYEGSKKWILREVSVIFREGEAVLITGHNGSGKTTLLKIASFILKPLRGKIYVDKQDFWRLSEEDKLRIRRNIVYVHEKPIMLKGSVVYNVAYPLLLRGCLDDEALEKAMYVLKKLGAEDLAEIDARKLSAGQMQLISIARALILGPKIVFLDEPFAHLDVEKQELIVKVIKEEVSNGNGIVITTHTNHIEYKDLDRIIVMKDGMIIEDRSL</sequence>
<dbReference type="InterPro" id="IPR003593">
    <property type="entry name" value="AAA+_ATPase"/>
</dbReference>
<dbReference type="SMART" id="SM00382">
    <property type="entry name" value="AAA"/>
    <property type="match status" value="1"/>
</dbReference>
<proteinExistence type="predicted"/>
<dbReference type="SUPFAM" id="SSF52540">
    <property type="entry name" value="P-loop containing nucleoside triphosphate hydrolases"/>
    <property type="match status" value="1"/>
</dbReference>
<protein>
    <submittedName>
        <fullName evidence="5">ATP-binding cassette domain-containing protein</fullName>
    </submittedName>
</protein>
<keyword evidence="1" id="KW-0547">Nucleotide-binding</keyword>
<dbReference type="GO" id="GO:0005524">
    <property type="term" value="F:ATP binding"/>
    <property type="evidence" value="ECO:0007669"/>
    <property type="project" value="UniProtKB-KW"/>
</dbReference>
<dbReference type="InterPro" id="IPR017871">
    <property type="entry name" value="ABC_transporter-like_CS"/>
</dbReference>
<dbReference type="PROSITE" id="PS00211">
    <property type="entry name" value="ABC_TRANSPORTER_1"/>
    <property type="match status" value="1"/>
</dbReference>
<dbReference type="Gene3D" id="3.40.50.300">
    <property type="entry name" value="P-loop containing nucleotide triphosphate hydrolases"/>
    <property type="match status" value="1"/>
</dbReference>
<dbReference type="Pfam" id="PF00005">
    <property type="entry name" value="ABC_tran"/>
    <property type="match status" value="1"/>
</dbReference>
<dbReference type="PROSITE" id="PS50893">
    <property type="entry name" value="ABC_TRANSPORTER_2"/>
    <property type="match status" value="1"/>
</dbReference>
<dbReference type="InterPro" id="IPR015854">
    <property type="entry name" value="ABC_transpr_LolD-like"/>
</dbReference>
<keyword evidence="2 5" id="KW-0067">ATP-binding</keyword>
<dbReference type="AlphaFoldDB" id="A0A7C4NND5"/>
<comment type="caution">
    <text evidence="5">The sequence shown here is derived from an EMBL/GenBank/DDBJ whole genome shotgun (WGS) entry which is preliminary data.</text>
</comment>
<gene>
    <name evidence="5" type="ORF">ENU08_08290</name>
    <name evidence="4" type="ORF">ENU41_00865</name>
</gene>
<evidence type="ECO:0000256" key="2">
    <source>
        <dbReference type="ARBA" id="ARBA00022840"/>
    </source>
</evidence>
<dbReference type="InterPro" id="IPR027417">
    <property type="entry name" value="P-loop_NTPase"/>
</dbReference>
<accession>A0A7C4NND5</accession>
<reference evidence="5" key="1">
    <citation type="journal article" date="2020" name="mSystems">
        <title>Genome- and Community-Level Interaction Insights into Carbon Utilization and Element Cycling Functions of Hydrothermarchaeota in Hydrothermal Sediment.</title>
        <authorList>
            <person name="Zhou Z."/>
            <person name="Liu Y."/>
            <person name="Xu W."/>
            <person name="Pan J."/>
            <person name="Luo Z.H."/>
            <person name="Li M."/>
        </authorList>
    </citation>
    <scope>NUCLEOTIDE SEQUENCE [LARGE SCALE GENOMIC DNA]</scope>
    <source>
        <strain evidence="5">SpSt-637</strain>
        <strain evidence="4">SpSt-667</strain>
    </source>
</reference>
<evidence type="ECO:0000259" key="3">
    <source>
        <dbReference type="PROSITE" id="PS50893"/>
    </source>
</evidence>
<evidence type="ECO:0000313" key="5">
    <source>
        <dbReference type="EMBL" id="HGQ65226.1"/>
    </source>
</evidence>
<dbReference type="PANTHER" id="PTHR24220">
    <property type="entry name" value="IMPORT ATP-BINDING PROTEIN"/>
    <property type="match status" value="1"/>
</dbReference>
<dbReference type="InterPro" id="IPR003439">
    <property type="entry name" value="ABC_transporter-like_ATP-bd"/>
</dbReference>
<dbReference type="GO" id="GO:0022857">
    <property type="term" value="F:transmembrane transporter activity"/>
    <property type="evidence" value="ECO:0007669"/>
    <property type="project" value="TreeGrafter"/>
</dbReference>
<name>A0A7C4NND5_9CREN</name>
<dbReference type="GO" id="GO:0005886">
    <property type="term" value="C:plasma membrane"/>
    <property type="evidence" value="ECO:0007669"/>
    <property type="project" value="TreeGrafter"/>
</dbReference>
<evidence type="ECO:0000313" key="4">
    <source>
        <dbReference type="EMBL" id="HGQ35217.1"/>
    </source>
</evidence>
<dbReference type="EMBL" id="DTCK01000008">
    <property type="protein sequence ID" value="HGQ35217.1"/>
    <property type="molecule type" value="Genomic_DNA"/>
</dbReference>
<evidence type="ECO:0000256" key="1">
    <source>
        <dbReference type="ARBA" id="ARBA00022741"/>
    </source>
</evidence>